<keyword evidence="2" id="KW-1185">Reference proteome</keyword>
<dbReference type="Proteomes" id="UP000193498">
    <property type="component" value="Unassembled WGS sequence"/>
</dbReference>
<sequence>MSHMLKVIASRLARPAPVAMISSVKAYSVTRRASQANQKDWMDADESHDYVQEAIRSINEDTVNTFGQRNTTLTRNMHQGCEPITPTIVQKDWMSVSEDSVYTQEAIRSVLQDTIHNPVGLKIHSVRSSCLEVPSEGPTRNTQPTKADWLDAEDFQSTKEAIRAFKSDTVNSLSSSAVYTAAEKIA</sequence>
<reference evidence="1 2" key="1">
    <citation type="submission" date="2016-07" db="EMBL/GenBank/DDBJ databases">
        <title>Pervasive Adenine N6-methylation of Active Genes in Fungi.</title>
        <authorList>
            <consortium name="DOE Joint Genome Institute"/>
            <person name="Mondo S.J."/>
            <person name="Dannebaum R.O."/>
            <person name="Kuo R.C."/>
            <person name="Labutti K."/>
            <person name="Haridas S."/>
            <person name="Kuo A."/>
            <person name="Salamov A."/>
            <person name="Ahrendt S.R."/>
            <person name="Lipzen A."/>
            <person name="Sullivan W."/>
            <person name="Andreopoulos W.B."/>
            <person name="Clum A."/>
            <person name="Lindquist E."/>
            <person name="Daum C."/>
            <person name="Ramamoorthy G.K."/>
            <person name="Gryganskyi A."/>
            <person name="Culley D."/>
            <person name="Magnuson J.K."/>
            <person name="James T.Y."/>
            <person name="O'Malley M.A."/>
            <person name="Stajich J.E."/>
            <person name="Spatafora J.W."/>
            <person name="Visel A."/>
            <person name="Grigoriev I.V."/>
        </authorList>
    </citation>
    <scope>NUCLEOTIDE SEQUENCE [LARGE SCALE GENOMIC DNA]</scope>
    <source>
        <strain evidence="1 2">CBS 931.73</strain>
    </source>
</reference>
<dbReference type="EMBL" id="MCFE01000479">
    <property type="protein sequence ID" value="ORX89062.1"/>
    <property type="molecule type" value="Genomic_DNA"/>
</dbReference>
<name>A0A1Y1XTI2_9FUNG</name>
<protein>
    <submittedName>
        <fullName evidence="1">Uncharacterized protein</fullName>
    </submittedName>
</protein>
<gene>
    <name evidence="1" type="ORF">K493DRAFT_72046</name>
</gene>
<proteinExistence type="predicted"/>
<evidence type="ECO:0000313" key="2">
    <source>
        <dbReference type="Proteomes" id="UP000193498"/>
    </source>
</evidence>
<comment type="caution">
    <text evidence="1">The sequence shown here is derived from an EMBL/GenBank/DDBJ whole genome shotgun (WGS) entry which is preliminary data.</text>
</comment>
<dbReference type="AlphaFoldDB" id="A0A1Y1XTI2"/>
<dbReference type="InParanoid" id="A0A1Y1XTI2"/>
<accession>A0A1Y1XTI2</accession>
<organism evidence="1 2">
    <name type="scientific">Basidiobolus meristosporus CBS 931.73</name>
    <dbReference type="NCBI Taxonomy" id="1314790"/>
    <lineage>
        <taxon>Eukaryota</taxon>
        <taxon>Fungi</taxon>
        <taxon>Fungi incertae sedis</taxon>
        <taxon>Zoopagomycota</taxon>
        <taxon>Entomophthoromycotina</taxon>
        <taxon>Basidiobolomycetes</taxon>
        <taxon>Basidiobolales</taxon>
        <taxon>Basidiobolaceae</taxon>
        <taxon>Basidiobolus</taxon>
    </lineage>
</organism>
<evidence type="ECO:0000313" key="1">
    <source>
        <dbReference type="EMBL" id="ORX89062.1"/>
    </source>
</evidence>